<dbReference type="SUPFAM" id="SSF46894">
    <property type="entry name" value="C-terminal effector domain of the bipartite response regulators"/>
    <property type="match status" value="1"/>
</dbReference>
<keyword evidence="1" id="KW-0805">Transcription regulation</keyword>
<dbReference type="InterPro" id="IPR036388">
    <property type="entry name" value="WH-like_DNA-bd_sf"/>
</dbReference>
<dbReference type="PANTHER" id="PTHR44688:SF16">
    <property type="entry name" value="DNA-BINDING TRANSCRIPTIONAL ACTIVATOR DEVR_DOSR"/>
    <property type="match status" value="1"/>
</dbReference>
<dbReference type="InterPro" id="IPR000792">
    <property type="entry name" value="Tscrpt_reg_LuxR_C"/>
</dbReference>
<dbReference type="Pfam" id="PF00196">
    <property type="entry name" value="GerE"/>
    <property type="match status" value="1"/>
</dbReference>
<organism evidence="5 6">
    <name type="scientific">Nonomuraea monospora</name>
    <dbReference type="NCBI Taxonomy" id="568818"/>
    <lineage>
        <taxon>Bacteria</taxon>
        <taxon>Bacillati</taxon>
        <taxon>Actinomycetota</taxon>
        <taxon>Actinomycetes</taxon>
        <taxon>Streptosporangiales</taxon>
        <taxon>Streptosporangiaceae</taxon>
        <taxon>Nonomuraea</taxon>
    </lineage>
</organism>
<dbReference type="EMBL" id="BAAAQX010000043">
    <property type="protein sequence ID" value="GAA2214683.1"/>
    <property type="molecule type" value="Genomic_DNA"/>
</dbReference>
<evidence type="ECO:0000313" key="6">
    <source>
        <dbReference type="Proteomes" id="UP001499843"/>
    </source>
</evidence>
<dbReference type="Gene3D" id="1.10.10.10">
    <property type="entry name" value="Winged helix-like DNA-binding domain superfamily/Winged helix DNA-binding domain"/>
    <property type="match status" value="1"/>
</dbReference>
<dbReference type="CDD" id="cd06170">
    <property type="entry name" value="LuxR_C_like"/>
    <property type="match status" value="1"/>
</dbReference>
<dbReference type="PROSITE" id="PS50043">
    <property type="entry name" value="HTH_LUXR_2"/>
    <property type="match status" value="1"/>
</dbReference>
<evidence type="ECO:0000256" key="2">
    <source>
        <dbReference type="ARBA" id="ARBA00023125"/>
    </source>
</evidence>
<dbReference type="PANTHER" id="PTHR44688">
    <property type="entry name" value="DNA-BINDING TRANSCRIPTIONAL ACTIVATOR DEVR_DOSR"/>
    <property type="match status" value="1"/>
</dbReference>
<accession>A0ABP5PUS3</accession>
<dbReference type="InterPro" id="IPR016032">
    <property type="entry name" value="Sig_transdc_resp-reg_C-effctor"/>
</dbReference>
<protein>
    <recommendedName>
        <fullName evidence="4">HTH luxR-type domain-containing protein</fullName>
    </recommendedName>
</protein>
<dbReference type="RefSeq" id="WP_344492706.1">
    <property type="nucleotide sequence ID" value="NZ_BAAAQX010000043.1"/>
</dbReference>
<gene>
    <name evidence="5" type="ORF">GCM10009850_101480</name>
</gene>
<evidence type="ECO:0000256" key="1">
    <source>
        <dbReference type="ARBA" id="ARBA00023015"/>
    </source>
</evidence>
<sequence>MEVSRRDYERVLVLVVELLVGVAMELEPELARPAAEPADGLRCPLCRPPREETTERARIRPLLVTAEKRLRHLVRWRESLLALADDPDRQAGLGVTPRELGVLGLLAEGLTAGTIARRLGISPRTVSKHQENLYRKLEATNRVTAIRHAQWLGLLPEADPPPL</sequence>
<dbReference type="PRINTS" id="PR00038">
    <property type="entry name" value="HTHLUXR"/>
</dbReference>
<dbReference type="PROSITE" id="PS00622">
    <property type="entry name" value="HTH_LUXR_1"/>
    <property type="match status" value="1"/>
</dbReference>
<evidence type="ECO:0000313" key="5">
    <source>
        <dbReference type="EMBL" id="GAA2214683.1"/>
    </source>
</evidence>
<keyword evidence="3" id="KW-0804">Transcription</keyword>
<keyword evidence="6" id="KW-1185">Reference proteome</keyword>
<keyword evidence="2" id="KW-0238">DNA-binding</keyword>
<evidence type="ECO:0000259" key="4">
    <source>
        <dbReference type="PROSITE" id="PS50043"/>
    </source>
</evidence>
<feature type="domain" description="HTH luxR-type" evidence="4">
    <location>
        <begin position="88"/>
        <end position="153"/>
    </location>
</feature>
<evidence type="ECO:0000256" key="3">
    <source>
        <dbReference type="ARBA" id="ARBA00023163"/>
    </source>
</evidence>
<name>A0ABP5PUS3_9ACTN</name>
<comment type="caution">
    <text evidence="5">The sequence shown here is derived from an EMBL/GenBank/DDBJ whole genome shotgun (WGS) entry which is preliminary data.</text>
</comment>
<proteinExistence type="predicted"/>
<dbReference type="SMART" id="SM00421">
    <property type="entry name" value="HTH_LUXR"/>
    <property type="match status" value="1"/>
</dbReference>
<reference evidence="6" key="1">
    <citation type="journal article" date="2019" name="Int. J. Syst. Evol. Microbiol.">
        <title>The Global Catalogue of Microorganisms (GCM) 10K type strain sequencing project: providing services to taxonomists for standard genome sequencing and annotation.</title>
        <authorList>
            <consortium name="The Broad Institute Genomics Platform"/>
            <consortium name="The Broad Institute Genome Sequencing Center for Infectious Disease"/>
            <person name="Wu L."/>
            <person name="Ma J."/>
        </authorList>
    </citation>
    <scope>NUCLEOTIDE SEQUENCE [LARGE SCALE GENOMIC DNA]</scope>
    <source>
        <strain evidence="6">JCM 16114</strain>
    </source>
</reference>
<dbReference type="Proteomes" id="UP001499843">
    <property type="component" value="Unassembled WGS sequence"/>
</dbReference>